<keyword evidence="4" id="KW-1185">Reference proteome</keyword>
<feature type="transmembrane region" description="Helical" evidence="2">
    <location>
        <begin position="189"/>
        <end position="206"/>
    </location>
</feature>
<keyword evidence="2" id="KW-0812">Transmembrane</keyword>
<name>A0A6P2BS37_9ACTN</name>
<feature type="transmembrane region" description="Helical" evidence="2">
    <location>
        <begin position="265"/>
        <end position="282"/>
    </location>
</feature>
<keyword evidence="2" id="KW-0472">Membrane</keyword>
<proteinExistence type="predicted"/>
<reference evidence="3 4" key="1">
    <citation type="submission" date="2018-11" db="EMBL/GenBank/DDBJ databases">
        <title>Trebonia kvetii gen.nov., sp.nov., a novel acidophilic actinobacterium, and proposal of the new actinobacterial family Treboniaceae fam. nov.</title>
        <authorList>
            <person name="Rapoport D."/>
            <person name="Sagova-Mareckova M."/>
            <person name="Sedlacek I."/>
            <person name="Provaznik J."/>
            <person name="Kralova S."/>
            <person name="Pavlinic D."/>
            <person name="Benes V."/>
            <person name="Kopecky J."/>
        </authorList>
    </citation>
    <scope>NUCLEOTIDE SEQUENCE [LARGE SCALE GENOMIC DNA]</scope>
    <source>
        <strain evidence="3 4">15Tr583</strain>
    </source>
</reference>
<dbReference type="EMBL" id="RPFW01000006">
    <property type="protein sequence ID" value="TVZ01760.1"/>
    <property type="molecule type" value="Genomic_DNA"/>
</dbReference>
<evidence type="ECO:0000313" key="4">
    <source>
        <dbReference type="Proteomes" id="UP000460272"/>
    </source>
</evidence>
<dbReference type="AlphaFoldDB" id="A0A6P2BS37"/>
<organism evidence="3 4">
    <name type="scientific">Trebonia kvetii</name>
    <dbReference type="NCBI Taxonomy" id="2480626"/>
    <lineage>
        <taxon>Bacteria</taxon>
        <taxon>Bacillati</taxon>
        <taxon>Actinomycetota</taxon>
        <taxon>Actinomycetes</taxon>
        <taxon>Streptosporangiales</taxon>
        <taxon>Treboniaceae</taxon>
        <taxon>Trebonia</taxon>
    </lineage>
</organism>
<keyword evidence="2" id="KW-1133">Transmembrane helix</keyword>
<keyword evidence="1" id="KW-0175">Coiled coil</keyword>
<gene>
    <name evidence="3" type="ORF">EAS64_30350</name>
</gene>
<evidence type="ECO:0000256" key="2">
    <source>
        <dbReference type="SAM" id="Phobius"/>
    </source>
</evidence>
<dbReference type="Proteomes" id="UP000460272">
    <property type="component" value="Unassembled WGS sequence"/>
</dbReference>
<accession>A0A6P2BS37</accession>
<feature type="transmembrane region" description="Helical" evidence="2">
    <location>
        <begin position="237"/>
        <end position="259"/>
    </location>
</feature>
<dbReference type="RefSeq" id="WP_145858604.1">
    <property type="nucleotide sequence ID" value="NZ_RPFW01000006.1"/>
</dbReference>
<feature type="transmembrane region" description="Helical" evidence="2">
    <location>
        <begin position="212"/>
        <end position="230"/>
    </location>
</feature>
<comment type="caution">
    <text evidence="3">The sequence shown here is derived from an EMBL/GenBank/DDBJ whole genome shotgun (WGS) entry which is preliminary data.</text>
</comment>
<evidence type="ECO:0000313" key="3">
    <source>
        <dbReference type="EMBL" id="TVZ01760.1"/>
    </source>
</evidence>
<dbReference type="OrthoDB" id="144586at2"/>
<feature type="coiled-coil region" evidence="1">
    <location>
        <begin position="127"/>
        <end position="154"/>
    </location>
</feature>
<evidence type="ECO:0000256" key="1">
    <source>
        <dbReference type="SAM" id="Coils"/>
    </source>
</evidence>
<sequence>MGSGEDKKWRPVVVNDQTPWLRDYRGLWGLDTRDPFGGERAPAGPRYERDGSVRLCWSDPVGWAGLDKEAPSPGAERKAVMDRITELDVQLAAAAAEVGDRGDELRRVRAGSRTMSRDGITRDPAALAALETSVEQARRRRLALAEEREALTRSSVHGLPQEEPHAHLRHRALPNVDPVRTRRRVLGEWSAVSASFLLAGFAVVILGHLGEYVPVVGGLAVIMLCAEAFARGHLGRFVAELLAAAVVAATVWLVAWAALGHWRTAAAALLMLAATMLLLANIRDLFVKR</sequence>
<protein>
    <submittedName>
        <fullName evidence="3">Uncharacterized protein</fullName>
    </submittedName>
</protein>